<evidence type="ECO:0000313" key="7">
    <source>
        <dbReference type="EMBL" id="TVU07392.1"/>
    </source>
</evidence>
<reference evidence="7 8" key="1">
    <citation type="journal article" date="2019" name="Sci. Rep.">
        <title>A high-quality genome of Eragrostis curvula grass provides insights into Poaceae evolution and supports new strategies to enhance forage quality.</title>
        <authorList>
            <person name="Carballo J."/>
            <person name="Santos B.A.C.M."/>
            <person name="Zappacosta D."/>
            <person name="Garbus I."/>
            <person name="Selva J.P."/>
            <person name="Gallo C.A."/>
            <person name="Diaz A."/>
            <person name="Albertini E."/>
            <person name="Caccamo M."/>
            <person name="Echenique V."/>
        </authorList>
    </citation>
    <scope>NUCLEOTIDE SEQUENCE [LARGE SCALE GENOMIC DNA]</scope>
    <source>
        <strain evidence="8">cv. Victoria</strain>
        <tissue evidence="7">Leaf</tissue>
    </source>
</reference>
<dbReference type="EMBL" id="RWGY01000045">
    <property type="protein sequence ID" value="TVU07392.1"/>
    <property type="molecule type" value="Genomic_DNA"/>
</dbReference>
<feature type="non-terminal residue" evidence="7">
    <location>
        <position position="1"/>
    </location>
</feature>
<dbReference type="InterPro" id="IPR027443">
    <property type="entry name" value="IPNS-like_sf"/>
</dbReference>
<keyword evidence="8" id="KW-1185">Reference proteome</keyword>
<name>A0A5J9T7S8_9POAL</name>
<dbReference type="AlphaFoldDB" id="A0A5J9T7S8"/>
<comment type="similarity">
    <text evidence="1 5">Belongs to the iron/ascorbate-dependent oxidoreductase family.</text>
</comment>
<evidence type="ECO:0000256" key="3">
    <source>
        <dbReference type="ARBA" id="ARBA00023002"/>
    </source>
</evidence>
<dbReference type="OrthoDB" id="288590at2759"/>
<comment type="caution">
    <text evidence="7">The sequence shown here is derived from an EMBL/GenBank/DDBJ whole genome shotgun (WGS) entry which is preliminary data.</text>
</comment>
<accession>A0A5J9T7S8</accession>
<dbReference type="Gramene" id="TVU07392">
    <property type="protein sequence ID" value="TVU07392"/>
    <property type="gene ID" value="EJB05_47445"/>
</dbReference>
<dbReference type="Proteomes" id="UP000324897">
    <property type="component" value="Unassembled WGS sequence"/>
</dbReference>
<proteinExistence type="inferred from homology"/>
<dbReference type="InterPro" id="IPR044861">
    <property type="entry name" value="IPNS-like_FE2OG_OXY"/>
</dbReference>
<protein>
    <recommendedName>
        <fullName evidence="6">Fe2OG dioxygenase domain-containing protein</fullName>
    </recommendedName>
</protein>
<dbReference type="Pfam" id="PF14226">
    <property type="entry name" value="DIOX_N"/>
    <property type="match status" value="1"/>
</dbReference>
<dbReference type="InterPro" id="IPR005123">
    <property type="entry name" value="Oxoglu/Fe-dep_dioxygenase_dom"/>
</dbReference>
<dbReference type="GO" id="GO:0046872">
    <property type="term" value="F:metal ion binding"/>
    <property type="evidence" value="ECO:0007669"/>
    <property type="project" value="UniProtKB-KW"/>
</dbReference>
<evidence type="ECO:0000256" key="2">
    <source>
        <dbReference type="ARBA" id="ARBA00022723"/>
    </source>
</evidence>
<dbReference type="FunFam" id="2.60.120.330:FF:000005">
    <property type="entry name" value="1-aminocyclopropane-1-carboxylate oxidase homolog 1"/>
    <property type="match status" value="1"/>
</dbReference>
<keyword evidence="3 5" id="KW-0560">Oxidoreductase</keyword>
<keyword evidence="4 5" id="KW-0408">Iron</keyword>
<sequence>MSAAPSYDRAAEVRALDATLAGVHGLVASGITHVPRIFRVPNAKENALKAPNGDPGHELPTATIPVIDLAGGDRAVVVDAIRRAAAEWGFFQVTGHMVPDEVMAAAVAGVRAFHETDGGEGTEKARLYTREPGKAVQYYCNFDLYKSNVVNWHDTLYVGMAPDPPAAEELPEICRDVLFEYAKQLKILGDKLFGLLSEALGLNPSYLTDNECNQGQIILGHYYPPCPQPELAIGKNRHSDAGFLTILLQDDIGGLQILRDDRWVDVTPTPGAFIVNIGDILQLISNDKFVSVEHRVVAKNAGPRASIACVFSTHFHPSSTRIYGPIKELLSEENPPLYRETLVRDYLARYYSIGLDGRAKTALSNFRL</sequence>
<keyword evidence="2 5" id="KW-0479">Metal-binding</keyword>
<evidence type="ECO:0000259" key="6">
    <source>
        <dbReference type="PROSITE" id="PS51471"/>
    </source>
</evidence>
<evidence type="ECO:0000256" key="5">
    <source>
        <dbReference type="RuleBase" id="RU003682"/>
    </source>
</evidence>
<gene>
    <name evidence="7" type="ORF">EJB05_47445</name>
</gene>
<organism evidence="7 8">
    <name type="scientific">Eragrostis curvula</name>
    <name type="common">weeping love grass</name>
    <dbReference type="NCBI Taxonomy" id="38414"/>
    <lineage>
        <taxon>Eukaryota</taxon>
        <taxon>Viridiplantae</taxon>
        <taxon>Streptophyta</taxon>
        <taxon>Embryophyta</taxon>
        <taxon>Tracheophyta</taxon>
        <taxon>Spermatophyta</taxon>
        <taxon>Magnoliopsida</taxon>
        <taxon>Liliopsida</taxon>
        <taxon>Poales</taxon>
        <taxon>Poaceae</taxon>
        <taxon>PACMAD clade</taxon>
        <taxon>Chloridoideae</taxon>
        <taxon>Eragrostideae</taxon>
        <taxon>Eragrostidinae</taxon>
        <taxon>Eragrostis</taxon>
    </lineage>
</organism>
<dbReference type="PANTHER" id="PTHR10209">
    <property type="entry name" value="OXIDOREDUCTASE, 2OG-FE II OXYGENASE FAMILY PROTEIN"/>
    <property type="match status" value="1"/>
</dbReference>
<feature type="domain" description="Fe2OG dioxygenase" evidence="6">
    <location>
        <begin position="214"/>
        <end position="315"/>
    </location>
</feature>
<dbReference type="PANTHER" id="PTHR10209:SF428">
    <property type="entry name" value="OS04G0182200 PROTEIN"/>
    <property type="match status" value="1"/>
</dbReference>
<evidence type="ECO:0000256" key="4">
    <source>
        <dbReference type="ARBA" id="ARBA00023004"/>
    </source>
</evidence>
<dbReference type="Gene3D" id="2.60.120.330">
    <property type="entry name" value="B-lactam Antibiotic, Isopenicillin N Synthase, Chain"/>
    <property type="match status" value="1"/>
</dbReference>
<evidence type="ECO:0000256" key="1">
    <source>
        <dbReference type="ARBA" id="ARBA00008056"/>
    </source>
</evidence>
<dbReference type="GO" id="GO:0051213">
    <property type="term" value="F:dioxygenase activity"/>
    <property type="evidence" value="ECO:0007669"/>
    <property type="project" value="UniProtKB-ARBA"/>
</dbReference>
<dbReference type="PROSITE" id="PS51471">
    <property type="entry name" value="FE2OG_OXY"/>
    <property type="match status" value="1"/>
</dbReference>
<evidence type="ECO:0000313" key="8">
    <source>
        <dbReference type="Proteomes" id="UP000324897"/>
    </source>
</evidence>
<dbReference type="Pfam" id="PF03171">
    <property type="entry name" value="2OG-FeII_Oxy"/>
    <property type="match status" value="1"/>
</dbReference>
<dbReference type="InterPro" id="IPR026992">
    <property type="entry name" value="DIOX_N"/>
</dbReference>
<dbReference type="SUPFAM" id="SSF51197">
    <property type="entry name" value="Clavaminate synthase-like"/>
    <property type="match status" value="1"/>
</dbReference>